<organism evidence="1">
    <name type="scientific">Ajellomyces dermatitidis (strain ATCC 18188 / CBS 674.68)</name>
    <name type="common">Blastomyces dermatitidis</name>
    <dbReference type="NCBI Taxonomy" id="653446"/>
    <lineage>
        <taxon>Eukaryota</taxon>
        <taxon>Fungi</taxon>
        <taxon>Dikarya</taxon>
        <taxon>Ascomycota</taxon>
        <taxon>Pezizomycotina</taxon>
        <taxon>Eurotiomycetes</taxon>
        <taxon>Eurotiomycetidae</taxon>
        <taxon>Onygenales</taxon>
        <taxon>Ajellomycetaceae</taxon>
        <taxon>Blastomyces</taxon>
    </lineage>
</organism>
<accession>A0A0J9HD96</accession>
<sequence length="59" mass="6604">MIEREGSVTTVMREAENELNADELTGRRDDISLQGTAATVMIIRDAEEREDVTIRAVLL</sequence>
<proteinExistence type="predicted"/>
<dbReference type="Proteomes" id="UP000007802">
    <property type="component" value="Unassembled WGS sequence"/>
</dbReference>
<reference evidence="1" key="1">
    <citation type="submission" date="2010-03" db="EMBL/GenBank/DDBJ databases">
        <title>Annotation of Blastomyces dermatitidis strain ATCC 18188.</title>
        <authorList>
            <consortium name="The Broad Institute Genome Sequencing Platform"/>
            <consortium name="Broad Institute Genome Sequencing Center for Infectious Disease."/>
            <person name="Cuomo C."/>
            <person name="Klein B."/>
            <person name="Sullivan T."/>
            <person name="Heitman J."/>
            <person name="Young S."/>
            <person name="Zeng Q."/>
            <person name="Gargeya S."/>
            <person name="Alvarado L."/>
            <person name="Berlin A.M."/>
            <person name="Chapman S.B."/>
            <person name="Chen Z."/>
            <person name="Freedman E."/>
            <person name="Gellesch M."/>
            <person name="Goldberg J."/>
            <person name="Griggs A."/>
            <person name="Gujja S."/>
            <person name="Heilman E."/>
            <person name="Heiman D."/>
            <person name="Howarth C."/>
            <person name="Mehta T."/>
            <person name="Neiman D."/>
            <person name="Pearson M."/>
            <person name="Roberts A."/>
            <person name="Saif S."/>
            <person name="Shea T."/>
            <person name="Shenoy N."/>
            <person name="Sisk P."/>
            <person name="Stolte C."/>
            <person name="Sykes S."/>
            <person name="White J."/>
            <person name="Yandava C."/>
            <person name="Haas B."/>
            <person name="Nusbaum C."/>
            <person name="Birren B."/>
        </authorList>
    </citation>
    <scope>NUCLEOTIDE SEQUENCE</scope>
    <source>
        <strain evidence="1">ATCC 18188</strain>
    </source>
</reference>
<name>A0A0J9HD96_AJEDA</name>
<evidence type="ECO:0000313" key="1">
    <source>
        <dbReference type="EMBL" id="KMW67014.1"/>
    </source>
</evidence>
<gene>
    <name evidence="1" type="ORF">BDDG_11858</name>
</gene>
<protein>
    <submittedName>
        <fullName evidence="1">Uncharacterized protein</fullName>
    </submittedName>
</protein>
<dbReference type="EMBL" id="GG749414">
    <property type="protein sequence ID" value="KMW67014.1"/>
    <property type="molecule type" value="Genomic_DNA"/>
</dbReference>
<dbReference type="AlphaFoldDB" id="A0A0J9HD96"/>